<dbReference type="EMBL" id="ONZI01000002">
    <property type="protein sequence ID" value="SPJ33451.1"/>
    <property type="molecule type" value="Genomic_DNA"/>
</dbReference>
<evidence type="ECO:0000259" key="1">
    <source>
        <dbReference type="Pfam" id="PF16289"/>
    </source>
</evidence>
<dbReference type="InterPro" id="IPR032557">
    <property type="entry name" value="DUF4935"/>
</dbReference>
<dbReference type="Pfam" id="PF16289">
    <property type="entry name" value="PIN_12"/>
    <property type="match status" value="1"/>
</dbReference>
<evidence type="ECO:0000313" key="3">
    <source>
        <dbReference type="Proteomes" id="UP000244934"/>
    </source>
</evidence>
<feature type="domain" description="DUF4935" evidence="1">
    <location>
        <begin position="10"/>
        <end position="177"/>
    </location>
</feature>
<accession>A0A2R8CKP6</accession>
<proteinExistence type="predicted"/>
<dbReference type="RefSeq" id="WP_108842296.1">
    <property type="nucleotide sequence ID" value="NZ_ONZI01000002.1"/>
</dbReference>
<sequence length="364" mass="41413">MAEQEIFGAIFVDTSIFMKEGFRFGGPKLSLLKQFHDTPQHLLVVDVLCAELKRKFKQKVEESNDNLKSALNNAKKTFLSQEQYDFASSVVLTDDGLKSYCESVVDNFFEGCDSRNINVSDFVNVERVFSSYFEQTPPFAKGKKEKEFPDAFALFAVDQWAEDNEVKVIVVSQDKDWQNYCTSSECLIAYQDLGDALNMIQSVDNVDYYSIKLDAYLSDGNGFDLLDNAAGIFRNFLEINAIPVDATSRFYFDHGTLEVHDCNARFWGNHFKDSLKIVSSGKDEFVVSITIEIEYNVSCMFSFENHDREGSLYIGGSDEERLFSDNIEVLVYCSVSDDTAFIDDIELSNLPHYMDFGEIEPDFS</sequence>
<gene>
    <name evidence="2" type="ORF">KSP9073_01460</name>
</gene>
<dbReference type="Proteomes" id="UP000244934">
    <property type="component" value="Unassembled WGS sequence"/>
</dbReference>
<organism evidence="2 3">
    <name type="scientific">Kushneria phyllosphaerae</name>
    <dbReference type="NCBI Taxonomy" id="2100822"/>
    <lineage>
        <taxon>Bacteria</taxon>
        <taxon>Pseudomonadati</taxon>
        <taxon>Pseudomonadota</taxon>
        <taxon>Gammaproteobacteria</taxon>
        <taxon>Oceanospirillales</taxon>
        <taxon>Halomonadaceae</taxon>
        <taxon>Kushneria</taxon>
    </lineage>
</organism>
<name>A0A2R8CKP6_9GAMM</name>
<dbReference type="OrthoDB" id="9766796at2"/>
<reference evidence="3" key="1">
    <citation type="submission" date="2018-03" db="EMBL/GenBank/DDBJ databases">
        <authorList>
            <person name="Navarro De La Torre S."/>
        </authorList>
    </citation>
    <scope>NUCLEOTIDE SEQUENCE [LARGE SCALE GENOMIC DNA]</scope>
    <source>
        <strain evidence="3">EAod3</strain>
    </source>
</reference>
<evidence type="ECO:0000313" key="2">
    <source>
        <dbReference type="EMBL" id="SPJ33451.1"/>
    </source>
</evidence>
<protein>
    <recommendedName>
        <fullName evidence="1">DUF4935 domain-containing protein</fullName>
    </recommendedName>
</protein>
<keyword evidence="3" id="KW-1185">Reference proteome</keyword>
<dbReference type="AlphaFoldDB" id="A0A2R8CKP6"/>